<name>A0AAV2MYB5_9HYME</name>
<dbReference type="Proteomes" id="UP001497644">
    <property type="component" value="Unassembled WGS sequence"/>
</dbReference>
<proteinExistence type="predicted"/>
<reference evidence="1" key="1">
    <citation type="submission" date="2024-04" db="EMBL/GenBank/DDBJ databases">
        <authorList>
            <consortium name="Molecular Ecology Group"/>
        </authorList>
    </citation>
    <scope>NUCLEOTIDE SEQUENCE</scope>
</reference>
<organism evidence="1 2">
    <name type="scientific">Lasius platythorax</name>
    <dbReference type="NCBI Taxonomy" id="488582"/>
    <lineage>
        <taxon>Eukaryota</taxon>
        <taxon>Metazoa</taxon>
        <taxon>Ecdysozoa</taxon>
        <taxon>Arthropoda</taxon>
        <taxon>Hexapoda</taxon>
        <taxon>Insecta</taxon>
        <taxon>Pterygota</taxon>
        <taxon>Neoptera</taxon>
        <taxon>Endopterygota</taxon>
        <taxon>Hymenoptera</taxon>
        <taxon>Apocrita</taxon>
        <taxon>Aculeata</taxon>
        <taxon>Formicoidea</taxon>
        <taxon>Formicidae</taxon>
        <taxon>Formicinae</taxon>
        <taxon>Lasius</taxon>
        <taxon>Lasius</taxon>
    </lineage>
</organism>
<protein>
    <submittedName>
        <fullName evidence="1">Uncharacterized protein</fullName>
    </submittedName>
</protein>
<evidence type="ECO:0000313" key="1">
    <source>
        <dbReference type="EMBL" id="CAL1672518.1"/>
    </source>
</evidence>
<gene>
    <name evidence="1" type="ORF">LPLAT_LOCUS8322</name>
</gene>
<accession>A0AAV2MYB5</accession>
<comment type="caution">
    <text evidence="1">The sequence shown here is derived from an EMBL/GenBank/DDBJ whole genome shotgun (WGS) entry which is preliminary data.</text>
</comment>
<evidence type="ECO:0000313" key="2">
    <source>
        <dbReference type="Proteomes" id="UP001497644"/>
    </source>
</evidence>
<dbReference type="EMBL" id="CAXIPU020000628">
    <property type="protein sequence ID" value="CAL1672518.1"/>
    <property type="molecule type" value="Genomic_DNA"/>
</dbReference>
<keyword evidence="2" id="KW-1185">Reference proteome</keyword>
<sequence length="131" mass="14970">MDIDVISEPIPGCSYHVSSADENSPEIISKNYTINTITEPSTDSNNFDNYDNDDNYINLSNNIVESDIDDNNIDLTGEFDDVELPCQVEDLQSENEIEFDFENDSGDKIENSENFDEFKKDLCNSRTEKNY</sequence>
<dbReference type="AlphaFoldDB" id="A0AAV2MYB5"/>